<dbReference type="InterPro" id="IPR003439">
    <property type="entry name" value="ABC_transporter-like_ATP-bd"/>
</dbReference>
<feature type="transmembrane region" description="Helical" evidence="9">
    <location>
        <begin position="270"/>
        <end position="289"/>
    </location>
</feature>
<dbReference type="Pfam" id="PF00664">
    <property type="entry name" value="ABC_membrane"/>
    <property type="match status" value="1"/>
</dbReference>
<evidence type="ECO:0000256" key="7">
    <source>
        <dbReference type="ARBA" id="ARBA00023136"/>
    </source>
</evidence>
<protein>
    <submittedName>
        <fullName evidence="12">ATP-binding cassette subfamily B protein</fullName>
    </submittedName>
</protein>
<evidence type="ECO:0000256" key="9">
    <source>
        <dbReference type="SAM" id="Phobius"/>
    </source>
</evidence>
<feature type="coiled-coil region" evidence="8">
    <location>
        <begin position="200"/>
        <end position="254"/>
    </location>
</feature>
<dbReference type="AlphaFoldDB" id="A0A7W8ISA9"/>
<feature type="transmembrane region" description="Helical" evidence="9">
    <location>
        <begin position="36"/>
        <end position="59"/>
    </location>
</feature>
<dbReference type="Gene3D" id="1.20.1560.10">
    <property type="entry name" value="ABC transporter type 1, transmembrane domain"/>
    <property type="match status" value="1"/>
</dbReference>
<dbReference type="EMBL" id="JACHEP010000020">
    <property type="protein sequence ID" value="MBB5325729.1"/>
    <property type="molecule type" value="Genomic_DNA"/>
</dbReference>
<dbReference type="InterPro" id="IPR036640">
    <property type="entry name" value="ABC1_TM_sf"/>
</dbReference>
<proteinExistence type="inferred from homology"/>
<evidence type="ECO:0000256" key="1">
    <source>
        <dbReference type="ARBA" id="ARBA00004651"/>
    </source>
</evidence>
<sequence length="592" mass="67374">MRKEEASFDYIKLFEEESDTNVKPLKLLYHLYKEHLLKIVISFFFYIIKSSPVWVLPMITANVINIATNPKEHKLSELWIQLMIILIVVLQNIPMHIIHVAFFSKALRQVEAGLRSTLVRKLQQLSIGFYGHLGTGRIQAKVLRDVEAIEMLSRQLMLSLMPAIVNLTIAIVLTMMHSMKIAYFYIIMIPTSMLIVSIFRKKIKKTNRDFRENIEEMSGQVSEMVEMIPVTRAHALEDLEIKKMESRLQDIKQKGYRLDILESYFASSNWVVFQLFQILCLFFTVYLAYKGKMPVGDVVMYQGYFTLILGAVTGILNVYPIIAKGFESLYSVTEILLSNDTEPFKGRKFPEPFEGNITFKDVSFKYEDSERHALKSFSLDVKAGETIAFVGESGSGKSTILNLIIGFYKAQEGTILIDGVPINEIDIKKYRKLLAIVLQDTILFSGTIRDNITYGLPKVREEKLQQVIKMANLEEVIQNLPEGLDTQVGEGGAKLSGGQKQRIAIARALIRDPKIIILDEATSALDNKSERFVQQALEQLTKNRTTFIVAHRLSTISHADRIVVLKNGSIVEIGSYDELMAKKGMFYQLQQA</sequence>
<comment type="caution">
    <text evidence="12">The sequence shown here is derived from an EMBL/GenBank/DDBJ whole genome shotgun (WGS) entry which is preliminary data.</text>
</comment>
<dbReference type="GO" id="GO:0015421">
    <property type="term" value="F:ABC-type oligopeptide transporter activity"/>
    <property type="evidence" value="ECO:0007669"/>
    <property type="project" value="TreeGrafter"/>
</dbReference>
<name>A0A7W8ISA9_9BACL</name>
<dbReference type="PANTHER" id="PTHR43394:SF1">
    <property type="entry name" value="ATP-BINDING CASSETTE SUB-FAMILY B MEMBER 10, MITOCHONDRIAL"/>
    <property type="match status" value="1"/>
</dbReference>
<feature type="domain" description="ABC transporter" evidence="10">
    <location>
        <begin position="357"/>
        <end position="592"/>
    </location>
</feature>
<dbReference type="GO" id="GO:0005524">
    <property type="term" value="F:ATP binding"/>
    <property type="evidence" value="ECO:0007669"/>
    <property type="project" value="UniProtKB-KW"/>
</dbReference>
<dbReference type="PROSITE" id="PS00211">
    <property type="entry name" value="ABC_TRANSPORTER_1"/>
    <property type="match status" value="1"/>
</dbReference>
<dbReference type="InterPro" id="IPR003593">
    <property type="entry name" value="AAA+_ATPase"/>
</dbReference>
<feature type="transmembrane region" description="Helical" evidence="9">
    <location>
        <begin position="182"/>
        <end position="199"/>
    </location>
</feature>
<reference evidence="12 13" key="1">
    <citation type="submission" date="2020-08" db="EMBL/GenBank/DDBJ databases">
        <title>Genomic Encyclopedia of Type Strains, Phase IV (KMG-IV): sequencing the most valuable type-strain genomes for metagenomic binning, comparative biology and taxonomic classification.</title>
        <authorList>
            <person name="Goeker M."/>
        </authorList>
    </citation>
    <scope>NUCLEOTIDE SEQUENCE [LARGE SCALE GENOMIC DNA]</scope>
    <source>
        <strain evidence="12 13">DSM 16325</strain>
    </source>
</reference>
<evidence type="ECO:0000256" key="3">
    <source>
        <dbReference type="ARBA" id="ARBA00022692"/>
    </source>
</evidence>
<evidence type="ECO:0000256" key="2">
    <source>
        <dbReference type="ARBA" id="ARBA00005417"/>
    </source>
</evidence>
<evidence type="ECO:0000313" key="13">
    <source>
        <dbReference type="Proteomes" id="UP000520011"/>
    </source>
</evidence>
<dbReference type="InterPro" id="IPR017871">
    <property type="entry name" value="ABC_transporter-like_CS"/>
</dbReference>
<dbReference type="Gene3D" id="3.40.50.300">
    <property type="entry name" value="P-loop containing nucleotide triphosphate hydrolases"/>
    <property type="match status" value="1"/>
</dbReference>
<dbReference type="GO" id="GO:0016887">
    <property type="term" value="F:ATP hydrolysis activity"/>
    <property type="evidence" value="ECO:0007669"/>
    <property type="project" value="InterPro"/>
</dbReference>
<dbReference type="SUPFAM" id="SSF90123">
    <property type="entry name" value="ABC transporter transmembrane region"/>
    <property type="match status" value="1"/>
</dbReference>
<feature type="domain" description="ABC transmembrane type-1" evidence="11">
    <location>
        <begin position="55"/>
        <end position="324"/>
    </location>
</feature>
<evidence type="ECO:0000256" key="6">
    <source>
        <dbReference type="ARBA" id="ARBA00022989"/>
    </source>
</evidence>
<dbReference type="GO" id="GO:0005886">
    <property type="term" value="C:plasma membrane"/>
    <property type="evidence" value="ECO:0007669"/>
    <property type="project" value="UniProtKB-SubCell"/>
</dbReference>
<keyword evidence="13" id="KW-1185">Reference proteome</keyword>
<accession>A0A7W8ISA9</accession>
<gene>
    <name evidence="12" type="ORF">HNQ34_002830</name>
</gene>
<feature type="transmembrane region" description="Helical" evidence="9">
    <location>
        <begin position="156"/>
        <end position="176"/>
    </location>
</feature>
<keyword evidence="5 12" id="KW-0067">ATP-binding</keyword>
<dbReference type="FunFam" id="3.40.50.300:FF:000218">
    <property type="entry name" value="Multidrug ABC transporter ATP-binding protein"/>
    <property type="match status" value="1"/>
</dbReference>
<dbReference type="Proteomes" id="UP000520011">
    <property type="component" value="Unassembled WGS sequence"/>
</dbReference>
<dbReference type="InterPro" id="IPR011527">
    <property type="entry name" value="ABC1_TM_dom"/>
</dbReference>
<keyword evidence="6 9" id="KW-1133">Transmembrane helix</keyword>
<dbReference type="PROSITE" id="PS50929">
    <property type="entry name" value="ABC_TM1F"/>
    <property type="match status" value="1"/>
</dbReference>
<dbReference type="RefSeq" id="WP_183255584.1">
    <property type="nucleotide sequence ID" value="NZ_JACHEP010000020.1"/>
</dbReference>
<dbReference type="SUPFAM" id="SSF52540">
    <property type="entry name" value="P-loop containing nucleoside triphosphate hydrolases"/>
    <property type="match status" value="1"/>
</dbReference>
<dbReference type="SMART" id="SM00382">
    <property type="entry name" value="AAA"/>
    <property type="match status" value="1"/>
</dbReference>
<feature type="transmembrane region" description="Helical" evidence="9">
    <location>
        <begin position="79"/>
        <end position="103"/>
    </location>
</feature>
<keyword evidence="7 9" id="KW-0472">Membrane</keyword>
<keyword evidence="8" id="KW-0175">Coiled coil</keyword>
<comment type="similarity">
    <text evidence="2">Belongs to the ABC transporter superfamily.</text>
</comment>
<evidence type="ECO:0000256" key="4">
    <source>
        <dbReference type="ARBA" id="ARBA00022741"/>
    </source>
</evidence>
<evidence type="ECO:0000313" key="12">
    <source>
        <dbReference type="EMBL" id="MBB5325729.1"/>
    </source>
</evidence>
<dbReference type="InterPro" id="IPR039421">
    <property type="entry name" value="Type_1_exporter"/>
</dbReference>
<dbReference type="InterPro" id="IPR027417">
    <property type="entry name" value="P-loop_NTPase"/>
</dbReference>
<dbReference type="PANTHER" id="PTHR43394">
    <property type="entry name" value="ATP-DEPENDENT PERMEASE MDL1, MITOCHONDRIAL"/>
    <property type="match status" value="1"/>
</dbReference>
<evidence type="ECO:0000259" key="11">
    <source>
        <dbReference type="PROSITE" id="PS50929"/>
    </source>
</evidence>
<organism evidence="12 13">
    <name type="scientific">Anoxybacteroides tepidamans</name>
    <dbReference type="NCBI Taxonomy" id="265948"/>
    <lineage>
        <taxon>Bacteria</taxon>
        <taxon>Bacillati</taxon>
        <taxon>Bacillota</taxon>
        <taxon>Bacilli</taxon>
        <taxon>Bacillales</taxon>
        <taxon>Anoxybacillaceae</taxon>
        <taxon>Anoxybacteroides</taxon>
    </lineage>
</organism>
<keyword evidence="3 9" id="KW-0812">Transmembrane</keyword>
<evidence type="ECO:0000256" key="5">
    <source>
        <dbReference type="ARBA" id="ARBA00022840"/>
    </source>
</evidence>
<dbReference type="CDD" id="cd07346">
    <property type="entry name" value="ABC_6TM_exporters"/>
    <property type="match status" value="1"/>
</dbReference>
<evidence type="ECO:0000259" key="10">
    <source>
        <dbReference type="PROSITE" id="PS50893"/>
    </source>
</evidence>
<evidence type="ECO:0000256" key="8">
    <source>
        <dbReference type="SAM" id="Coils"/>
    </source>
</evidence>
<comment type="subcellular location">
    <subcellularLocation>
        <location evidence="1">Cell membrane</location>
        <topology evidence="1">Multi-pass membrane protein</topology>
    </subcellularLocation>
</comment>
<dbReference type="Pfam" id="PF00005">
    <property type="entry name" value="ABC_tran"/>
    <property type="match status" value="1"/>
</dbReference>
<dbReference type="PROSITE" id="PS50893">
    <property type="entry name" value="ABC_TRANSPORTER_2"/>
    <property type="match status" value="1"/>
</dbReference>
<keyword evidence="4" id="KW-0547">Nucleotide-binding</keyword>
<feature type="transmembrane region" description="Helical" evidence="9">
    <location>
        <begin position="301"/>
        <end position="322"/>
    </location>
</feature>